<dbReference type="AlphaFoldDB" id="A0A549YJD7"/>
<feature type="domain" description="SPOR" evidence="1">
    <location>
        <begin position="1"/>
        <end position="77"/>
    </location>
</feature>
<dbReference type="Proteomes" id="UP000319280">
    <property type="component" value="Unassembled WGS sequence"/>
</dbReference>
<dbReference type="GO" id="GO:0042834">
    <property type="term" value="F:peptidoglycan binding"/>
    <property type="evidence" value="ECO:0007669"/>
    <property type="project" value="InterPro"/>
</dbReference>
<dbReference type="PROSITE" id="PS51724">
    <property type="entry name" value="SPOR"/>
    <property type="match status" value="1"/>
</dbReference>
<proteinExistence type="predicted"/>
<dbReference type="RefSeq" id="WP_142791035.1">
    <property type="nucleotide sequence ID" value="NZ_VJMZ01000001.1"/>
</dbReference>
<dbReference type="Pfam" id="PF05036">
    <property type="entry name" value="SPOR"/>
    <property type="match status" value="1"/>
</dbReference>
<sequence length="77" mass="8562">MGKYKIVVGTTDRKKRAQHQYNLITKNNINADIKIYKVDSGELYCVEAGPYSGKKQVLQNLDKIKGLGVTNAFITSA</sequence>
<dbReference type="InterPro" id="IPR036680">
    <property type="entry name" value="SPOR-like_sf"/>
</dbReference>
<name>A0A549YJD7_9BACI</name>
<dbReference type="SUPFAM" id="SSF110997">
    <property type="entry name" value="Sporulation related repeat"/>
    <property type="match status" value="1"/>
</dbReference>
<gene>
    <name evidence="2" type="ORF">FH966_10080</name>
</gene>
<evidence type="ECO:0000259" key="1">
    <source>
        <dbReference type="PROSITE" id="PS51724"/>
    </source>
</evidence>
<dbReference type="Gene3D" id="3.30.70.1070">
    <property type="entry name" value="Sporulation related repeat"/>
    <property type="match status" value="1"/>
</dbReference>
<evidence type="ECO:0000313" key="2">
    <source>
        <dbReference type="EMBL" id="TRM12006.1"/>
    </source>
</evidence>
<reference evidence="2 3" key="1">
    <citation type="submission" date="2019-07" db="EMBL/GenBank/DDBJ databases">
        <title>Genomic analysis of Lentibacillus sp. NKC851-2.</title>
        <authorList>
            <person name="Oh Y.J."/>
        </authorList>
    </citation>
    <scope>NUCLEOTIDE SEQUENCE [LARGE SCALE GENOMIC DNA]</scope>
    <source>
        <strain evidence="2 3">NKC851-2</strain>
    </source>
</reference>
<dbReference type="EMBL" id="VJMZ01000001">
    <property type="protein sequence ID" value="TRM12006.1"/>
    <property type="molecule type" value="Genomic_DNA"/>
</dbReference>
<evidence type="ECO:0000313" key="3">
    <source>
        <dbReference type="Proteomes" id="UP000319280"/>
    </source>
</evidence>
<comment type="caution">
    <text evidence="2">The sequence shown here is derived from an EMBL/GenBank/DDBJ whole genome shotgun (WGS) entry which is preliminary data.</text>
</comment>
<dbReference type="InterPro" id="IPR007730">
    <property type="entry name" value="SPOR-like_dom"/>
</dbReference>
<keyword evidence="3" id="KW-1185">Reference proteome</keyword>
<accession>A0A549YJD7</accession>
<protein>
    <submittedName>
        <fullName evidence="2">SPOR domain-containing protein</fullName>
    </submittedName>
</protein>
<organism evidence="2 3">
    <name type="scientific">Lentibacillus cibarius</name>
    <dbReference type="NCBI Taxonomy" id="2583219"/>
    <lineage>
        <taxon>Bacteria</taxon>
        <taxon>Bacillati</taxon>
        <taxon>Bacillota</taxon>
        <taxon>Bacilli</taxon>
        <taxon>Bacillales</taxon>
        <taxon>Bacillaceae</taxon>
        <taxon>Lentibacillus</taxon>
    </lineage>
</organism>